<protein>
    <submittedName>
        <fullName evidence="1">Uncharacterized protein</fullName>
    </submittedName>
</protein>
<dbReference type="AlphaFoldDB" id="A3IJQ7"/>
<accession>A3IJQ7</accession>
<reference evidence="1 2" key="1">
    <citation type="submission" date="2007-03" db="EMBL/GenBank/DDBJ databases">
        <authorList>
            <person name="Stal L."/>
            <person name="Ferriera S."/>
            <person name="Johnson J."/>
            <person name="Kravitz S."/>
            <person name="Beeson K."/>
            <person name="Sutton G."/>
            <person name="Rogers Y.-H."/>
            <person name="Friedman R."/>
            <person name="Frazier M."/>
            <person name="Venter J.C."/>
        </authorList>
    </citation>
    <scope>NUCLEOTIDE SEQUENCE [LARGE SCALE GENOMIC DNA]</scope>
    <source>
        <strain evidence="1 2">CCY0110</strain>
    </source>
</reference>
<gene>
    <name evidence="1" type="ORF">CY0110_19627</name>
</gene>
<proteinExistence type="predicted"/>
<sequence>MTSVIHLRDITLSPSLGNPLCSHTLIPL</sequence>
<keyword evidence="2" id="KW-1185">Reference proteome</keyword>
<comment type="caution">
    <text evidence="1">The sequence shown here is derived from an EMBL/GenBank/DDBJ whole genome shotgun (WGS) entry which is preliminary data.</text>
</comment>
<dbReference type="Proteomes" id="UP000003781">
    <property type="component" value="Unassembled WGS sequence"/>
</dbReference>
<name>A3IJQ7_9CHRO</name>
<evidence type="ECO:0000313" key="1">
    <source>
        <dbReference type="EMBL" id="EAZ94039.1"/>
    </source>
</evidence>
<evidence type="ECO:0000313" key="2">
    <source>
        <dbReference type="Proteomes" id="UP000003781"/>
    </source>
</evidence>
<organism evidence="1 2">
    <name type="scientific">Crocosphaera chwakensis CCY0110</name>
    <dbReference type="NCBI Taxonomy" id="391612"/>
    <lineage>
        <taxon>Bacteria</taxon>
        <taxon>Bacillati</taxon>
        <taxon>Cyanobacteriota</taxon>
        <taxon>Cyanophyceae</taxon>
        <taxon>Oscillatoriophycideae</taxon>
        <taxon>Chroococcales</taxon>
        <taxon>Aphanothecaceae</taxon>
        <taxon>Crocosphaera</taxon>
        <taxon>Crocosphaera chwakensis</taxon>
    </lineage>
</organism>
<dbReference type="EMBL" id="AAXW01000002">
    <property type="protein sequence ID" value="EAZ94039.1"/>
    <property type="molecule type" value="Genomic_DNA"/>
</dbReference>